<feature type="compositionally biased region" description="Basic and acidic residues" evidence="1">
    <location>
        <begin position="84"/>
        <end position="117"/>
    </location>
</feature>
<evidence type="ECO:0000313" key="2">
    <source>
        <dbReference type="EMBL" id="ATO43321.1"/>
    </source>
</evidence>
<feature type="region of interest" description="Disordered" evidence="1">
    <location>
        <begin position="81"/>
        <end position="130"/>
    </location>
</feature>
<feature type="region of interest" description="Disordered" evidence="1">
    <location>
        <begin position="171"/>
        <end position="199"/>
    </location>
</feature>
<feature type="region of interest" description="Disordered" evidence="1">
    <location>
        <begin position="1"/>
        <end position="55"/>
    </location>
</feature>
<accession>A0A2D1KMK2</accession>
<evidence type="ECO:0000256" key="1">
    <source>
        <dbReference type="SAM" id="MobiDB-lite"/>
    </source>
</evidence>
<dbReference type="OrthoDB" id="2236190at2"/>
<dbReference type="AlphaFoldDB" id="A0A2D1KMK2"/>
<feature type="compositionally biased region" description="Basic and acidic residues" evidence="1">
    <location>
        <begin position="45"/>
        <end position="55"/>
    </location>
</feature>
<protein>
    <submittedName>
        <fullName evidence="2">Phage capsid protein</fullName>
    </submittedName>
</protein>
<reference evidence="2 3" key="1">
    <citation type="submission" date="2016-10" db="EMBL/GenBank/DDBJ databases">
        <title>The whole genome sequencing and assembly of L. cotyniformis subsp. torquens DSM 20004 strain.</title>
        <authorList>
            <person name="Park M.-K."/>
            <person name="Lee Y.-J."/>
            <person name="Yi H."/>
            <person name="Bahn Y.-S."/>
            <person name="Kim J.F."/>
            <person name="Lee D.-W."/>
        </authorList>
    </citation>
    <scope>NUCLEOTIDE SEQUENCE [LARGE SCALE GENOMIC DNA]</scope>
    <source>
        <strain evidence="2 3">DSM 20004</strain>
    </source>
</reference>
<organism evidence="2 3">
    <name type="scientific">Loigolactobacillus coryniformis subsp. torquens DSM 20004 = KCTC 3535</name>
    <dbReference type="NCBI Taxonomy" id="1423822"/>
    <lineage>
        <taxon>Bacteria</taxon>
        <taxon>Bacillati</taxon>
        <taxon>Bacillota</taxon>
        <taxon>Bacilli</taxon>
        <taxon>Lactobacillales</taxon>
        <taxon>Lactobacillaceae</taxon>
        <taxon>Loigolactobacillus</taxon>
    </lineage>
</organism>
<dbReference type="Pfam" id="PF14265">
    <property type="entry name" value="DUF4355"/>
    <property type="match status" value="1"/>
</dbReference>
<gene>
    <name evidence="2" type="ORF">LC20004_05110</name>
</gene>
<name>A0A2D1KMK2_9LACO</name>
<keyword evidence="3" id="KW-1185">Reference proteome</keyword>
<evidence type="ECO:0000313" key="3">
    <source>
        <dbReference type="Proteomes" id="UP000223559"/>
    </source>
</evidence>
<sequence>MTENEPLKMDLQFFADPTGEPAPEPAAPNTDPVDPNANSDDNAESEEKTFTRDDIGKMIAAEKAKWDKSVTQQIEDAKQTALAEGEKRAKMSAKEREDEAAKQREAELAQREQELNQRELATTAKDELSKAGLPQSFLEMILGADAETTSANITALKKTYDEAVNAAVTERLKTPLPKGGNTNTGADDPFAAKMAQYNN</sequence>
<dbReference type="KEGG" id="lcy:LC20004_05110"/>
<dbReference type="Proteomes" id="UP000223559">
    <property type="component" value="Chromosome"/>
</dbReference>
<proteinExistence type="predicted"/>
<dbReference type="EMBL" id="CP017697">
    <property type="protein sequence ID" value="ATO43321.1"/>
    <property type="molecule type" value="Genomic_DNA"/>
</dbReference>
<dbReference type="RefSeq" id="WP_010010777.1">
    <property type="nucleotide sequence ID" value="NZ_AEOS01000104.1"/>
</dbReference>
<dbReference type="InterPro" id="IPR025580">
    <property type="entry name" value="Gp46"/>
</dbReference>